<name>A0A0K1PMY3_9BACT</name>
<proteinExistence type="predicted"/>
<accession>A0A0K1PMY3</accession>
<dbReference type="STRING" id="1391654.AKJ09_01552"/>
<feature type="region of interest" description="Disordered" evidence="1">
    <location>
        <begin position="247"/>
        <end position="303"/>
    </location>
</feature>
<keyword evidence="3" id="KW-1185">Reference proteome</keyword>
<feature type="compositionally biased region" description="Low complexity" evidence="1">
    <location>
        <begin position="277"/>
        <end position="292"/>
    </location>
</feature>
<evidence type="ECO:0000313" key="3">
    <source>
        <dbReference type="Proteomes" id="UP000064967"/>
    </source>
</evidence>
<dbReference type="KEGG" id="llu:AKJ09_01552"/>
<evidence type="ECO:0000256" key="1">
    <source>
        <dbReference type="SAM" id="MobiDB-lite"/>
    </source>
</evidence>
<protein>
    <submittedName>
        <fullName evidence="2">Uncharacterized protein</fullName>
    </submittedName>
</protein>
<organism evidence="2 3">
    <name type="scientific">Labilithrix luteola</name>
    <dbReference type="NCBI Taxonomy" id="1391654"/>
    <lineage>
        <taxon>Bacteria</taxon>
        <taxon>Pseudomonadati</taxon>
        <taxon>Myxococcota</taxon>
        <taxon>Polyangia</taxon>
        <taxon>Polyangiales</taxon>
        <taxon>Labilitrichaceae</taxon>
        <taxon>Labilithrix</taxon>
    </lineage>
</organism>
<gene>
    <name evidence="2" type="ORF">AKJ09_01552</name>
</gene>
<dbReference type="Proteomes" id="UP000064967">
    <property type="component" value="Chromosome"/>
</dbReference>
<reference evidence="2 3" key="1">
    <citation type="submission" date="2015-08" db="EMBL/GenBank/DDBJ databases">
        <authorList>
            <person name="Babu N.S."/>
            <person name="Beckwith C.J."/>
            <person name="Beseler K.G."/>
            <person name="Brison A."/>
            <person name="Carone J.V."/>
            <person name="Caskin T.P."/>
            <person name="Diamond M."/>
            <person name="Durham M.E."/>
            <person name="Foxe J.M."/>
            <person name="Go M."/>
            <person name="Henderson B.A."/>
            <person name="Jones I.B."/>
            <person name="McGettigan J.A."/>
            <person name="Micheletti S.J."/>
            <person name="Nasrallah M.E."/>
            <person name="Ortiz D."/>
            <person name="Piller C.R."/>
            <person name="Privatt S.R."/>
            <person name="Schneider S.L."/>
            <person name="Sharp S."/>
            <person name="Smith T.C."/>
            <person name="Stanton J.D."/>
            <person name="Ullery H.E."/>
            <person name="Wilson R.J."/>
            <person name="Serrano M.G."/>
            <person name="Buck G."/>
            <person name="Lee V."/>
            <person name="Wang Y."/>
            <person name="Carvalho R."/>
            <person name="Voegtly L."/>
            <person name="Shi R."/>
            <person name="Duckworth R."/>
            <person name="Johnson A."/>
            <person name="Loviza R."/>
            <person name="Walstead R."/>
            <person name="Shah Z."/>
            <person name="Kiflezghi M."/>
            <person name="Wade K."/>
            <person name="Ball S.L."/>
            <person name="Bradley K.W."/>
            <person name="Asai D.J."/>
            <person name="Bowman C.A."/>
            <person name="Russell D.A."/>
            <person name="Pope W.H."/>
            <person name="Jacobs-Sera D."/>
            <person name="Hendrix R.W."/>
            <person name="Hatfull G.F."/>
        </authorList>
    </citation>
    <scope>NUCLEOTIDE SEQUENCE [LARGE SCALE GENOMIC DNA]</scope>
    <source>
        <strain evidence="2 3">DSM 27648</strain>
    </source>
</reference>
<dbReference type="EMBL" id="CP012333">
    <property type="protein sequence ID" value="AKU94888.1"/>
    <property type="molecule type" value="Genomic_DNA"/>
</dbReference>
<dbReference type="AlphaFoldDB" id="A0A0K1PMY3"/>
<sequence length="303" mass="33730">MVVDGALRVDARRAKVTTLIARLHVRRWSQGPAACAELLEQTKELVDEGDVAFRAELLGFETLVGRTLGDGARYTRALESLRALVRANEHYRARATLEQHDTAPARLRAFPDDELTPLFHSVVSRDVRVLQRLLGLGLLGPVPELLGLTPAKRIIFLTTENAALLEDNGNLHFKPSPPRWCATLLRVLSHGPVSKERIVASLWGLRAYRPERHDPLVRTTIHRLRAFLAPHGDWAFVDDTGPTAAACRSTSSEWRSRPISMRPSWKERRPTSTSMIPSNTRPSPPSSRAATNGKRRSNGCTRG</sequence>
<evidence type="ECO:0000313" key="2">
    <source>
        <dbReference type="EMBL" id="AKU94888.1"/>
    </source>
</evidence>